<feature type="region of interest" description="Disordered" evidence="1">
    <location>
        <begin position="111"/>
        <end position="141"/>
    </location>
</feature>
<evidence type="ECO:0000313" key="4">
    <source>
        <dbReference type="Proteomes" id="UP000467428"/>
    </source>
</evidence>
<keyword evidence="4" id="KW-1185">Reference proteome</keyword>
<dbReference type="Proteomes" id="UP000467428">
    <property type="component" value="Plasmid pJCM18538"/>
</dbReference>
<keyword evidence="2" id="KW-1133">Transmembrane helix</keyword>
<feature type="compositionally biased region" description="Low complexity" evidence="1">
    <location>
        <begin position="119"/>
        <end position="130"/>
    </location>
</feature>
<accession>A0A7I7RPX8</accession>
<evidence type="ECO:0000256" key="1">
    <source>
        <dbReference type="SAM" id="MobiDB-lite"/>
    </source>
</evidence>
<proteinExistence type="predicted"/>
<keyword evidence="3" id="KW-0614">Plasmid</keyword>
<dbReference type="RefSeq" id="WP_163916055.1">
    <property type="nucleotide sequence ID" value="NZ_AP022592.1"/>
</dbReference>
<keyword evidence="2" id="KW-0812">Transmembrane</keyword>
<dbReference type="KEGG" id="marz:MARA_00230"/>
<name>A0A7I7RPX8_9MYCO</name>
<keyword evidence="2" id="KW-0472">Membrane</keyword>
<evidence type="ECO:0000313" key="3">
    <source>
        <dbReference type="EMBL" id="BBY46593.1"/>
    </source>
</evidence>
<reference evidence="3 4" key="1">
    <citation type="journal article" date="2019" name="Emerg. Microbes Infect.">
        <title>Comprehensive subspecies identification of 175 nontuberculous mycobacteria species based on 7547 genomic profiles.</title>
        <authorList>
            <person name="Matsumoto Y."/>
            <person name="Kinjo T."/>
            <person name="Motooka D."/>
            <person name="Nabeya D."/>
            <person name="Jung N."/>
            <person name="Uechi K."/>
            <person name="Horii T."/>
            <person name="Iida T."/>
            <person name="Fujita J."/>
            <person name="Nakamura S."/>
        </authorList>
    </citation>
    <scope>NUCLEOTIDE SEQUENCE [LARGE SCALE GENOMIC DNA]</scope>
    <source>
        <strain evidence="3 4">JCM 18538</strain>
        <plasmid evidence="3">pJCM18538</plasmid>
    </source>
</reference>
<dbReference type="AlphaFoldDB" id="A0A7I7RPX8"/>
<evidence type="ECO:0000256" key="2">
    <source>
        <dbReference type="SAM" id="Phobius"/>
    </source>
</evidence>
<geneLocation type="plasmid" evidence="3">
    <name>pJCM18538</name>
</geneLocation>
<organism evidence="3 4">
    <name type="scientific">Mycolicibacterium arabiense</name>
    <dbReference type="NCBI Taxonomy" id="1286181"/>
    <lineage>
        <taxon>Bacteria</taxon>
        <taxon>Bacillati</taxon>
        <taxon>Actinomycetota</taxon>
        <taxon>Actinomycetes</taxon>
        <taxon>Mycobacteriales</taxon>
        <taxon>Mycobacteriaceae</taxon>
        <taxon>Mycolicibacterium</taxon>
    </lineage>
</organism>
<dbReference type="EMBL" id="AP022592">
    <property type="protein sequence ID" value="BBY46593.1"/>
    <property type="molecule type" value="Genomic_DNA"/>
</dbReference>
<gene>
    <name evidence="3" type="ORF">MARA_00230</name>
</gene>
<protein>
    <submittedName>
        <fullName evidence="3">Uncharacterized protein</fullName>
    </submittedName>
</protein>
<sequence>MKIVLMVAAGIAVGLTVVIAVLVQVVAALLQALERLAPLLVALAVLVLVLHVVRRRRGDGGHRPDTAFLLPATPLPSFRPEVPVVVAPELPCVADDQPYLRWGPRVDGDLDAPPVTYNAGARVARTRAGTHPSRPGRGRRP</sequence>
<feature type="transmembrane region" description="Helical" evidence="2">
    <location>
        <begin position="36"/>
        <end position="53"/>
    </location>
</feature>
<feature type="transmembrane region" description="Helical" evidence="2">
    <location>
        <begin position="7"/>
        <end position="30"/>
    </location>
</feature>